<name>A0A927CF67_9BACL</name>
<dbReference type="PANTHER" id="PTHR48080">
    <property type="entry name" value="D-GALACTONATE DEHYDRATASE-RELATED"/>
    <property type="match status" value="1"/>
</dbReference>
<keyword evidence="2" id="KW-0456">Lyase</keyword>
<dbReference type="Pfam" id="PF13378">
    <property type="entry name" value="MR_MLE_C"/>
    <property type="match status" value="1"/>
</dbReference>
<dbReference type="EMBL" id="JACXJA010000059">
    <property type="protein sequence ID" value="MBD2866460.1"/>
    <property type="molecule type" value="Genomic_DNA"/>
</dbReference>
<dbReference type="SFLD" id="SFLDS00001">
    <property type="entry name" value="Enolase"/>
    <property type="match status" value="1"/>
</dbReference>
<dbReference type="SFLD" id="SFLDG00179">
    <property type="entry name" value="mandelate_racemase"/>
    <property type="match status" value="1"/>
</dbReference>
<dbReference type="RefSeq" id="WP_190932077.1">
    <property type="nucleotide sequence ID" value="NZ_JACXJA010000059.1"/>
</dbReference>
<accession>A0A927CF67</accession>
<dbReference type="AlphaFoldDB" id="A0A927CF67"/>
<dbReference type="InterPro" id="IPR029017">
    <property type="entry name" value="Enolase-like_N"/>
</dbReference>
<feature type="domain" description="Mandelate racemase/muconate lactonizing enzyme C-terminal" evidence="3">
    <location>
        <begin position="164"/>
        <end position="261"/>
    </location>
</feature>
<keyword evidence="1" id="KW-0479">Metal-binding</keyword>
<evidence type="ECO:0000313" key="5">
    <source>
        <dbReference type="Proteomes" id="UP000639396"/>
    </source>
</evidence>
<evidence type="ECO:0000259" key="3">
    <source>
        <dbReference type="SMART" id="SM00922"/>
    </source>
</evidence>
<dbReference type="Gene3D" id="3.20.20.120">
    <property type="entry name" value="Enolase-like C-terminal domain"/>
    <property type="match status" value="1"/>
</dbReference>
<dbReference type="GO" id="GO:0016829">
    <property type="term" value="F:lyase activity"/>
    <property type="evidence" value="ECO:0007669"/>
    <property type="project" value="UniProtKB-KW"/>
</dbReference>
<dbReference type="GO" id="GO:0046872">
    <property type="term" value="F:metal ion binding"/>
    <property type="evidence" value="ECO:0007669"/>
    <property type="project" value="UniProtKB-KW"/>
</dbReference>
<evidence type="ECO:0000256" key="1">
    <source>
        <dbReference type="ARBA" id="ARBA00022723"/>
    </source>
</evidence>
<dbReference type="Gene3D" id="3.30.390.10">
    <property type="entry name" value="Enolase-like, N-terminal domain"/>
    <property type="match status" value="1"/>
</dbReference>
<dbReference type="PANTHER" id="PTHR48080:SF2">
    <property type="entry name" value="D-GALACTONATE DEHYDRATASE"/>
    <property type="match status" value="1"/>
</dbReference>
<dbReference type="InterPro" id="IPR029065">
    <property type="entry name" value="Enolase_C-like"/>
</dbReference>
<evidence type="ECO:0000256" key="2">
    <source>
        <dbReference type="ARBA" id="ARBA00023239"/>
    </source>
</evidence>
<dbReference type="InterPro" id="IPR013342">
    <property type="entry name" value="Mandelate_racemase_C"/>
</dbReference>
<proteinExistence type="predicted"/>
<dbReference type="InterPro" id="IPR013341">
    <property type="entry name" value="Mandelate_racemase_N_dom"/>
</dbReference>
<dbReference type="SMART" id="SM00922">
    <property type="entry name" value="MR_MLE"/>
    <property type="match status" value="1"/>
</dbReference>
<reference evidence="4" key="1">
    <citation type="submission" date="2020-09" db="EMBL/GenBank/DDBJ databases">
        <title>A novel bacterium of genus Paenibacillus, isolated from South China Sea.</title>
        <authorList>
            <person name="Huang H."/>
            <person name="Mo K."/>
            <person name="Hu Y."/>
        </authorList>
    </citation>
    <scope>NUCLEOTIDE SEQUENCE</scope>
    <source>
        <strain evidence="4">IB182363</strain>
    </source>
</reference>
<comment type="caution">
    <text evidence="4">The sequence shown here is derived from an EMBL/GenBank/DDBJ whole genome shotgun (WGS) entry which is preliminary data.</text>
</comment>
<dbReference type="InterPro" id="IPR034593">
    <property type="entry name" value="DgoD-like"/>
</dbReference>
<dbReference type="SUPFAM" id="SSF51604">
    <property type="entry name" value="Enolase C-terminal domain-like"/>
    <property type="match status" value="1"/>
</dbReference>
<gene>
    <name evidence="4" type="ORF">IDH45_31260</name>
</gene>
<evidence type="ECO:0000313" key="4">
    <source>
        <dbReference type="EMBL" id="MBD2866460.1"/>
    </source>
</evidence>
<dbReference type="InterPro" id="IPR036849">
    <property type="entry name" value="Enolase-like_C_sf"/>
</dbReference>
<dbReference type="Pfam" id="PF02746">
    <property type="entry name" value="MR_MLE_N"/>
    <property type="match status" value="1"/>
</dbReference>
<protein>
    <submittedName>
        <fullName evidence="4">Mandelate racemase/muconate lactonizing enzyme family protein</fullName>
    </submittedName>
</protein>
<organism evidence="4 5">
    <name type="scientific">Paenibacillus oceani</name>
    <dbReference type="NCBI Taxonomy" id="2772510"/>
    <lineage>
        <taxon>Bacteria</taxon>
        <taxon>Bacillati</taxon>
        <taxon>Bacillota</taxon>
        <taxon>Bacilli</taxon>
        <taxon>Bacillales</taxon>
        <taxon>Paenibacillaceae</taxon>
        <taxon>Paenibacillus</taxon>
    </lineage>
</organism>
<dbReference type="CDD" id="cd03316">
    <property type="entry name" value="MR_like"/>
    <property type="match status" value="1"/>
</dbReference>
<sequence length="394" mass="43214">MKIIAVDIYIVKIPPARPVQPGGKRFLGADYYVSDSNRRSCVYSVNAETVFVKLSTDEGVNGWGELLAPTHPEIAATVLKTHLAPLLLGARPLDQQVLWDRMLDTLRERGYTGGYLVDAMAGLDIACWDLKGKALGLPVYALLGGQYRDKLRCYCSSVPGGSVEEKLEHIARLREEGFQGVKIHTFGRGKASDLKLLQAIRERYGPDELDLMYDAHGKCTHSEAFGIGRALGELDALFFESPLTFEDRAGHSRLAEAIDTAVAVGEPLRTIYTFKEWIASGAVEVVQPDMGRNGITEMMRIGHLAEAFHLPFAPHLSAHQGIGHAASIHVSAALSNFMIYEYQPNALRASADYAQVLFRLENGHLTVPDAPGLGVTMDETVMRRFVTAHERVGG</sequence>
<dbReference type="SUPFAM" id="SSF54826">
    <property type="entry name" value="Enolase N-terminal domain-like"/>
    <property type="match status" value="1"/>
</dbReference>
<dbReference type="Proteomes" id="UP000639396">
    <property type="component" value="Unassembled WGS sequence"/>
</dbReference>
<keyword evidence="5" id="KW-1185">Reference proteome</keyword>